<dbReference type="Proteomes" id="UP000683246">
    <property type="component" value="Chromosome"/>
</dbReference>
<evidence type="ECO:0000313" key="2">
    <source>
        <dbReference type="EMBL" id="QUI24227.1"/>
    </source>
</evidence>
<reference evidence="2" key="1">
    <citation type="submission" date="2020-07" db="EMBL/GenBank/DDBJ databases">
        <title>Vallitalea pronyensis genome.</title>
        <authorList>
            <person name="Postec A."/>
        </authorList>
    </citation>
    <scope>NUCLEOTIDE SEQUENCE</scope>
    <source>
        <strain evidence="2">FatNI3</strain>
    </source>
</reference>
<dbReference type="PRINTS" id="PR00988">
    <property type="entry name" value="URIDINKINASE"/>
</dbReference>
<sequence length="191" mass="22176">MNTKETIIIGIAGGSGSGKSTFSSHLEDHLLNLKVKVIHMDDYFKEDKPTITAPYTQIEYEDHNHPDSFDFDKLLDDYKQLLKQEYDVIIIEGLMTLYNNDIRKLLHLKIFIDCQADERIVRRINRNLAFGQSFEDITSVYLDAVRYRHQEFVEPSRWHADIILNGSSLPTIGTDIISTWIKSQYSRLGHE</sequence>
<evidence type="ECO:0000259" key="1">
    <source>
        <dbReference type="Pfam" id="PF00485"/>
    </source>
</evidence>
<dbReference type="GO" id="GO:0016301">
    <property type="term" value="F:kinase activity"/>
    <property type="evidence" value="ECO:0007669"/>
    <property type="project" value="InterPro"/>
</dbReference>
<name>A0A8J8MLU6_9FIRM</name>
<gene>
    <name evidence="2" type="ORF">HZI73_18870</name>
</gene>
<evidence type="ECO:0000313" key="3">
    <source>
        <dbReference type="Proteomes" id="UP000683246"/>
    </source>
</evidence>
<dbReference type="Gene3D" id="3.40.50.300">
    <property type="entry name" value="P-loop containing nucleotide triphosphate hydrolases"/>
    <property type="match status" value="2"/>
</dbReference>
<dbReference type="InterPro" id="IPR027417">
    <property type="entry name" value="P-loop_NTPase"/>
</dbReference>
<dbReference type="Pfam" id="PF00485">
    <property type="entry name" value="PRK"/>
    <property type="match status" value="1"/>
</dbReference>
<protein>
    <submittedName>
        <fullName evidence="2">AAA family ATPase</fullName>
    </submittedName>
</protein>
<organism evidence="2 3">
    <name type="scientific">Vallitalea pronyensis</name>
    <dbReference type="NCBI Taxonomy" id="1348613"/>
    <lineage>
        <taxon>Bacteria</taxon>
        <taxon>Bacillati</taxon>
        <taxon>Bacillota</taxon>
        <taxon>Clostridia</taxon>
        <taxon>Lachnospirales</taxon>
        <taxon>Vallitaleaceae</taxon>
        <taxon>Vallitalea</taxon>
    </lineage>
</organism>
<accession>A0A8J8MLU6</accession>
<dbReference type="AlphaFoldDB" id="A0A8J8MLU6"/>
<dbReference type="PANTHER" id="PTHR10285">
    <property type="entry name" value="URIDINE KINASE"/>
    <property type="match status" value="1"/>
</dbReference>
<proteinExistence type="predicted"/>
<dbReference type="RefSeq" id="WP_212694921.1">
    <property type="nucleotide sequence ID" value="NZ_CP058649.1"/>
</dbReference>
<dbReference type="KEGG" id="vpy:HZI73_18870"/>
<dbReference type="EMBL" id="CP058649">
    <property type="protein sequence ID" value="QUI24227.1"/>
    <property type="molecule type" value="Genomic_DNA"/>
</dbReference>
<dbReference type="InterPro" id="IPR006083">
    <property type="entry name" value="PRK/URK"/>
</dbReference>
<keyword evidence="3" id="KW-1185">Reference proteome</keyword>
<feature type="domain" description="Phosphoribulokinase/uridine kinase" evidence="1">
    <location>
        <begin position="72"/>
        <end position="165"/>
    </location>
</feature>
<dbReference type="SUPFAM" id="SSF52540">
    <property type="entry name" value="P-loop containing nucleoside triphosphate hydrolases"/>
    <property type="match status" value="1"/>
</dbReference>
<dbReference type="GO" id="GO:0005524">
    <property type="term" value="F:ATP binding"/>
    <property type="evidence" value="ECO:0007669"/>
    <property type="project" value="InterPro"/>
</dbReference>